<protein>
    <submittedName>
        <fullName evidence="2">SusD/RagB family nutrient-binding outer membrane lipoprotein</fullName>
    </submittedName>
</protein>
<keyword evidence="2" id="KW-0449">Lipoprotein</keyword>
<evidence type="ECO:0000256" key="1">
    <source>
        <dbReference type="SAM" id="SignalP"/>
    </source>
</evidence>
<feature type="chain" id="PRO_5046634615" evidence="1">
    <location>
        <begin position="22"/>
        <end position="562"/>
    </location>
</feature>
<dbReference type="EMBL" id="JBHSCL010000004">
    <property type="protein sequence ID" value="MFC4220561.1"/>
    <property type="molecule type" value="Genomic_DNA"/>
</dbReference>
<keyword evidence="1" id="KW-0732">Signal</keyword>
<comment type="caution">
    <text evidence="2">The sequence shown here is derived from an EMBL/GenBank/DDBJ whole genome shotgun (WGS) entry which is preliminary data.</text>
</comment>
<reference evidence="3" key="1">
    <citation type="journal article" date="2019" name="Int. J. Syst. Evol. Microbiol.">
        <title>The Global Catalogue of Microorganisms (GCM) 10K type strain sequencing project: providing services to taxonomists for standard genome sequencing and annotation.</title>
        <authorList>
            <consortium name="The Broad Institute Genomics Platform"/>
            <consortium name="The Broad Institute Genome Sequencing Center for Infectious Disease"/>
            <person name="Wu L."/>
            <person name="Ma J."/>
        </authorList>
    </citation>
    <scope>NUCLEOTIDE SEQUENCE [LARGE SCALE GENOMIC DNA]</scope>
    <source>
        <strain evidence="3">CGMCC 1.15774</strain>
    </source>
</reference>
<dbReference type="Proteomes" id="UP001595841">
    <property type="component" value="Unassembled WGS sequence"/>
</dbReference>
<evidence type="ECO:0000313" key="3">
    <source>
        <dbReference type="Proteomes" id="UP001595841"/>
    </source>
</evidence>
<evidence type="ECO:0000313" key="2">
    <source>
        <dbReference type="EMBL" id="MFC4220561.1"/>
    </source>
</evidence>
<keyword evidence="3" id="KW-1185">Reference proteome</keyword>
<dbReference type="RefSeq" id="WP_379764242.1">
    <property type="nucleotide sequence ID" value="NZ_JBHSCL010000004.1"/>
</dbReference>
<dbReference type="Pfam" id="PF12771">
    <property type="entry name" value="SusD-like_2"/>
    <property type="match status" value="2"/>
</dbReference>
<proteinExistence type="predicted"/>
<dbReference type="Gene3D" id="1.25.40.390">
    <property type="match status" value="1"/>
</dbReference>
<accession>A0ABV8PPL5</accession>
<name>A0ABV8PPL5_9FLAO</name>
<feature type="signal peptide" evidence="1">
    <location>
        <begin position="1"/>
        <end position="21"/>
    </location>
</feature>
<dbReference type="InterPro" id="IPR041662">
    <property type="entry name" value="SusD-like_2"/>
</dbReference>
<gene>
    <name evidence="2" type="ORF">ACFOWS_10470</name>
</gene>
<dbReference type="InterPro" id="IPR011990">
    <property type="entry name" value="TPR-like_helical_dom_sf"/>
</dbReference>
<sequence>MKKIKFLVFGLLCMVTILSCTKNFDEINTDQNGFLPSEVSAKFFLTDTQYKLYSPDRFPYWRAHLIHADRFAGHFTFGFSGCWWADDLGYNYNAGYTDAAYGWLAGYLGNIKGFTDFVKEGGELENEYMYAMALIIKGLYYQMYTETFGMVPYSEAGVDGILTPKYDTQQEVYKGVIAELEEAMAIIGSTERTGVGVDDAGENDVYCGGDLQKWKRLANTLKLRIGMRALGAPGDDFAATAISEALAAPLLDETTGSVVMNKDFVISQWAAAAYGDVWYNFGTGSDWTVSSTLVNLLQDNNDPRLDAYVKPAKGGTFTFSNNPDTPDPNYQERLDFIISALDGAGAEYTLSTVGDETIIEMPAGQYVGQPSRINGDTYPYVRYDLFSTPSEQVIQAKGAQVDAYPEIILTSAEAYFLQAEAVLKGLQGATGDAQELFALGIKEAMRLWDVPDGDADTYIANEAAADITVGTLDEKLEKIAHQRWLMSYTDGFEAWAVVRDTGYPAELAAGVSNQTIFALGTLNGAYPQRLRYGSGAQDNPNFSAVEPVQGADMQGTTLWFAQ</sequence>
<organism evidence="2 3">
    <name type="scientific">Flagellimonas marina</name>
    <dbReference type="NCBI Taxonomy" id="1775168"/>
    <lineage>
        <taxon>Bacteria</taxon>
        <taxon>Pseudomonadati</taxon>
        <taxon>Bacteroidota</taxon>
        <taxon>Flavobacteriia</taxon>
        <taxon>Flavobacteriales</taxon>
        <taxon>Flavobacteriaceae</taxon>
        <taxon>Flagellimonas</taxon>
    </lineage>
</organism>
<dbReference type="PROSITE" id="PS51257">
    <property type="entry name" value="PROKAR_LIPOPROTEIN"/>
    <property type="match status" value="1"/>
</dbReference>
<dbReference type="SUPFAM" id="SSF48452">
    <property type="entry name" value="TPR-like"/>
    <property type="match status" value="1"/>
</dbReference>